<evidence type="ECO:0000256" key="6">
    <source>
        <dbReference type="ARBA" id="ARBA00004601"/>
    </source>
</evidence>
<keyword evidence="13" id="KW-0333">Golgi apparatus</keyword>
<dbReference type="Proteomes" id="UP000693946">
    <property type="component" value="Linkage Group LG21"/>
</dbReference>
<evidence type="ECO:0000256" key="5">
    <source>
        <dbReference type="ARBA" id="ARBA00004419"/>
    </source>
</evidence>
<evidence type="ECO:0000313" key="20">
    <source>
        <dbReference type="Proteomes" id="UP000693946"/>
    </source>
</evidence>
<evidence type="ECO:0000256" key="12">
    <source>
        <dbReference type="ARBA" id="ARBA00023018"/>
    </source>
</evidence>
<protein>
    <recommendedName>
        <fullName evidence="17">Transmembrane protein 230</fullName>
    </recommendedName>
</protein>
<evidence type="ECO:0000256" key="3">
    <source>
        <dbReference type="ARBA" id="ARBA00004234"/>
    </source>
</evidence>
<keyword evidence="9 18" id="KW-0812">Transmembrane</keyword>
<evidence type="ECO:0000256" key="7">
    <source>
        <dbReference type="ARBA" id="ARBA00004603"/>
    </source>
</evidence>
<keyword evidence="10" id="KW-0967">Endosome</keyword>
<dbReference type="GO" id="GO:0048489">
    <property type="term" value="P:synaptic vesicle transport"/>
    <property type="evidence" value="ECO:0007669"/>
    <property type="project" value="TreeGrafter"/>
</dbReference>
<dbReference type="InterPro" id="IPR008590">
    <property type="entry name" value="TMEM_230/134"/>
</dbReference>
<dbReference type="GO" id="GO:0005769">
    <property type="term" value="C:early endosome"/>
    <property type="evidence" value="ECO:0007669"/>
    <property type="project" value="UniProtKB-SubCell"/>
</dbReference>
<sequence length="169" mass="19293">MKAARSNMLGAAGSNSKVKYSRVAADEDGYIDLQFKKSPPKVPYKAIALALFLFLIGSLLIIFGALLLSGTIQVEHPDRTIPVIIIGLLVFLPGFYHLRIAYYAAKGFRGYSYDDIPDFEKKQTKNKRRLLLIHRQTSVTFPLCLVSESRRRDFVKDEVLKQQQRWKQD</sequence>
<comment type="function">
    <text evidence="16">Involved in trafficking and recycling of synaptic vesicles.</text>
</comment>
<dbReference type="GO" id="GO:0008021">
    <property type="term" value="C:synaptic vesicle"/>
    <property type="evidence" value="ECO:0007669"/>
    <property type="project" value="UniProtKB-SubCell"/>
</dbReference>
<proteinExistence type="inferred from homology"/>
<evidence type="ECO:0000256" key="15">
    <source>
        <dbReference type="ARBA" id="ARBA00023329"/>
    </source>
</evidence>
<dbReference type="GO" id="GO:0005794">
    <property type="term" value="C:Golgi apparatus"/>
    <property type="evidence" value="ECO:0007669"/>
    <property type="project" value="UniProtKB-SubCell"/>
</dbReference>
<evidence type="ECO:0000256" key="1">
    <source>
        <dbReference type="ARBA" id="ARBA00004141"/>
    </source>
</evidence>
<evidence type="ECO:0000256" key="16">
    <source>
        <dbReference type="ARBA" id="ARBA00024003"/>
    </source>
</evidence>
<evidence type="ECO:0000256" key="9">
    <source>
        <dbReference type="ARBA" id="ARBA00022692"/>
    </source>
</evidence>
<comment type="subcellular location">
    <subcellularLocation>
        <location evidence="5">Cytoplasmic vesicle</location>
        <location evidence="5">Autophagosome</location>
    </subcellularLocation>
    <subcellularLocation>
        <location evidence="3">Cytoplasmic vesicle</location>
        <location evidence="3">Secretory vesicle</location>
        <location evidence="3">Synaptic vesicle</location>
    </subcellularLocation>
    <subcellularLocation>
        <location evidence="4">Early endosome</location>
    </subcellularLocation>
    <subcellularLocation>
        <location evidence="6">Golgi apparatus</location>
        <location evidence="6">trans-Golgi network</location>
    </subcellularLocation>
    <subcellularLocation>
        <location evidence="7">Late endosome</location>
    </subcellularLocation>
    <subcellularLocation>
        <location evidence="1">Membrane</location>
        <topology evidence="1">Multi-pass membrane protein</topology>
    </subcellularLocation>
    <subcellularLocation>
        <location evidence="2">Recycling endosome</location>
    </subcellularLocation>
</comment>
<evidence type="ECO:0000256" key="8">
    <source>
        <dbReference type="ARBA" id="ARBA00007743"/>
    </source>
</evidence>
<organism evidence="19 20">
    <name type="scientific">Solea senegalensis</name>
    <name type="common">Senegalese sole</name>
    <dbReference type="NCBI Taxonomy" id="28829"/>
    <lineage>
        <taxon>Eukaryota</taxon>
        <taxon>Metazoa</taxon>
        <taxon>Chordata</taxon>
        <taxon>Craniata</taxon>
        <taxon>Vertebrata</taxon>
        <taxon>Euteleostomi</taxon>
        <taxon>Actinopterygii</taxon>
        <taxon>Neopterygii</taxon>
        <taxon>Teleostei</taxon>
        <taxon>Neoteleostei</taxon>
        <taxon>Acanthomorphata</taxon>
        <taxon>Carangaria</taxon>
        <taxon>Pleuronectiformes</taxon>
        <taxon>Pleuronectoidei</taxon>
        <taxon>Soleidae</taxon>
        <taxon>Solea</taxon>
    </lineage>
</organism>
<dbReference type="PANTHER" id="PTHR15664:SF6">
    <property type="entry name" value="TRANSMEMBRANE PROTEIN 230"/>
    <property type="match status" value="1"/>
</dbReference>
<dbReference type="EMBL" id="JAGKHQ010000014">
    <property type="protein sequence ID" value="KAG7499543.1"/>
    <property type="molecule type" value="Genomic_DNA"/>
</dbReference>
<comment type="similarity">
    <text evidence="8">Belongs to the TMEM134/TMEM230 family.</text>
</comment>
<evidence type="ECO:0000256" key="18">
    <source>
        <dbReference type="SAM" id="Phobius"/>
    </source>
</evidence>
<evidence type="ECO:0000256" key="4">
    <source>
        <dbReference type="ARBA" id="ARBA00004412"/>
    </source>
</evidence>
<evidence type="ECO:0000256" key="13">
    <source>
        <dbReference type="ARBA" id="ARBA00023034"/>
    </source>
</evidence>
<dbReference type="InterPro" id="IPR044234">
    <property type="entry name" value="TMEM230"/>
</dbReference>
<dbReference type="GO" id="GO:0016020">
    <property type="term" value="C:membrane"/>
    <property type="evidence" value="ECO:0007669"/>
    <property type="project" value="UniProtKB-SubCell"/>
</dbReference>
<keyword evidence="11 18" id="KW-1133">Transmembrane helix</keyword>
<evidence type="ECO:0000256" key="17">
    <source>
        <dbReference type="ARBA" id="ARBA00024088"/>
    </source>
</evidence>
<accession>A0AAV6R4J1</accession>
<dbReference type="GO" id="GO:0005776">
    <property type="term" value="C:autophagosome"/>
    <property type="evidence" value="ECO:0007669"/>
    <property type="project" value="UniProtKB-SubCell"/>
</dbReference>
<dbReference type="PANTHER" id="PTHR15664">
    <property type="entry name" value="C20ORF30 PROTEIN"/>
    <property type="match status" value="1"/>
</dbReference>
<reference evidence="19 20" key="1">
    <citation type="journal article" date="2021" name="Sci. Rep.">
        <title>Chromosome anchoring in Senegalese sole (Solea senegalensis) reveals sex-associated markers and genome rearrangements in flatfish.</title>
        <authorList>
            <person name="Guerrero-Cozar I."/>
            <person name="Gomez-Garrido J."/>
            <person name="Berbel C."/>
            <person name="Martinez-Blanch J.F."/>
            <person name="Alioto T."/>
            <person name="Claros M.G."/>
            <person name="Gagnaire P.A."/>
            <person name="Manchado M."/>
        </authorList>
    </citation>
    <scope>NUCLEOTIDE SEQUENCE [LARGE SCALE GENOMIC DNA]</scope>
    <source>
        <strain evidence="19">Sse05_10M</strain>
    </source>
</reference>
<gene>
    <name evidence="19" type="ORF">JOB18_041167</name>
</gene>
<dbReference type="AlphaFoldDB" id="A0AAV6R4J1"/>
<keyword evidence="15" id="KW-0968">Cytoplasmic vesicle</keyword>
<name>A0AAV6R4J1_SOLSE</name>
<evidence type="ECO:0000256" key="11">
    <source>
        <dbReference type="ARBA" id="ARBA00022989"/>
    </source>
</evidence>
<evidence type="ECO:0000256" key="2">
    <source>
        <dbReference type="ARBA" id="ARBA00004172"/>
    </source>
</evidence>
<evidence type="ECO:0000256" key="10">
    <source>
        <dbReference type="ARBA" id="ARBA00022753"/>
    </source>
</evidence>
<comment type="caution">
    <text evidence="19">The sequence shown here is derived from an EMBL/GenBank/DDBJ whole genome shotgun (WGS) entry which is preliminary data.</text>
</comment>
<keyword evidence="20" id="KW-1185">Reference proteome</keyword>
<keyword evidence="12" id="KW-0770">Synapse</keyword>
<evidence type="ECO:0000313" key="19">
    <source>
        <dbReference type="EMBL" id="KAG7499543.1"/>
    </source>
</evidence>
<keyword evidence="14 18" id="KW-0472">Membrane</keyword>
<dbReference type="Pfam" id="PF05915">
    <property type="entry name" value="TMEM_230_134"/>
    <property type="match status" value="1"/>
</dbReference>
<dbReference type="GO" id="GO:0005770">
    <property type="term" value="C:late endosome"/>
    <property type="evidence" value="ECO:0007669"/>
    <property type="project" value="UniProtKB-SubCell"/>
</dbReference>
<evidence type="ECO:0000256" key="14">
    <source>
        <dbReference type="ARBA" id="ARBA00023136"/>
    </source>
</evidence>
<feature type="transmembrane region" description="Helical" evidence="18">
    <location>
        <begin position="46"/>
        <end position="68"/>
    </location>
</feature>
<dbReference type="GO" id="GO:0055037">
    <property type="term" value="C:recycling endosome"/>
    <property type="evidence" value="ECO:0007669"/>
    <property type="project" value="UniProtKB-SubCell"/>
</dbReference>
<feature type="transmembrane region" description="Helical" evidence="18">
    <location>
        <begin position="80"/>
        <end position="98"/>
    </location>
</feature>